<name>A0A9W6YHT4_9STRA</name>
<proteinExistence type="predicted"/>
<keyword evidence="2" id="KW-1185">Reference proteome</keyword>
<evidence type="ECO:0000313" key="1">
    <source>
        <dbReference type="EMBL" id="GMF65334.1"/>
    </source>
</evidence>
<accession>A0A9W6YHT4</accession>
<evidence type="ECO:0000313" key="2">
    <source>
        <dbReference type="Proteomes" id="UP001165083"/>
    </source>
</evidence>
<dbReference type="Proteomes" id="UP001165083">
    <property type="component" value="Unassembled WGS sequence"/>
</dbReference>
<organism evidence="1 2">
    <name type="scientific">Phytophthora lilii</name>
    <dbReference type="NCBI Taxonomy" id="2077276"/>
    <lineage>
        <taxon>Eukaryota</taxon>
        <taxon>Sar</taxon>
        <taxon>Stramenopiles</taxon>
        <taxon>Oomycota</taxon>
        <taxon>Peronosporomycetes</taxon>
        <taxon>Peronosporales</taxon>
        <taxon>Peronosporaceae</taxon>
        <taxon>Phytophthora</taxon>
    </lineage>
</organism>
<dbReference type="AlphaFoldDB" id="A0A9W6YHT4"/>
<dbReference type="OrthoDB" id="5988713at2759"/>
<dbReference type="EMBL" id="BSXW01012460">
    <property type="protein sequence ID" value="GMF65334.1"/>
    <property type="molecule type" value="Genomic_DNA"/>
</dbReference>
<reference evidence="1" key="1">
    <citation type="submission" date="2023-04" db="EMBL/GenBank/DDBJ databases">
        <title>Phytophthora lilii NBRC 32176.</title>
        <authorList>
            <person name="Ichikawa N."/>
            <person name="Sato H."/>
            <person name="Tonouchi N."/>
        </authorList>
    </citation>
    <scope>NUCLEOTIDE SEQUENCE</scope>
    <source>
        <strain evidence="1">NBRC 32176</strain>
    </source>
</reference>
<comment type="caution">
    <text evidence="1">The sequence shown here is derived from an EMBL/GenBank/DDBJ whole genome shotgun (WGS) entry which is preliminary data.</text>
</comment>
<gene>
    <name evidence="1" type="ORF">Plil01_001801700</name>
</gene>
<sequence length="457" mass="53357">MLAHELEGLKRLKIKPIKWGSSYRIKVRGWTGKMVYIGNPSHPKNQKLIAKQYKVSIADLEKNLSPDYRNDPIYKPWIGMFGETHLYENIPADEFYDKLENVLLTQNKAYKVNLALGYTMYDPVSDVEFYFYPNIANTNVYDKPFVVNSRADARKVISDIRMKELSDTLNYPKSGIKVKAITGFKIFIDYRDHALGDSDALVPEFIKKNRYIINFPRTNNKCVFYCIAYHLQEEKNQRKVVAQVKEAFKRYCSYKGLTFSLSLYKGFKPIDLLEFDHLEECFKLNINVYSFNIDTNVVECKRPTEGKYDDTLNILSHDNHAFYITNVDRVQSKYNCPKCTMVFENDEQMRAHTENKCDQINLESFPKEPTIYRPAENRIKKLLSKYSIKGVDHYLDHFIVFDFEAILKPVNQQRGANTSFDNEHVPMTSAITTKINLKLSIILSTNSYQRLKELTLK</sequence>
<protein>
    <submittedName>
        <fullName evidence="1">Unnamed protein product</fullName>
    </submittedName>
</protein>